<dbReference type="Proteomes" id="UP001066276">
    <property type="component" value="Chromosome 1_2"/>
</dbReference>
<reference evidence="2" key="1">
    <citation type="journal article" date="2022" name="bioRxiv">
        <title>Sequencing and chromosome-scale assembly of the giantPleurodeles waltlgenome.</title>
        <authorList>
            <person name="Brown T."/>
            <person name="Elewa A."/>
            <person name="Iarovenko S."/>
            <person name="Subramanian E."/>
            <person name="Araus A.J."/>
            <person name="Petzold A."/>
            <person name="Susuki M."/>
            <person name="Suzuki K.-i.T."/>
            <person name="Hayashi T."/>
            <person name="Toyoda A."/>
            <person name="Oliveira C."/>
            <person name="Osipova E."/>
            <person name="Leigh N.D."/>
            <person name="Simon A."/>
            <person name="Yun M.H."/>
        </authorList>
    </citation>
    <scope>NUCLEOTIDE SEQUENCE</scope>
    <source>
        <strain evidence="2">20211129_DDA</strain>
        <tissue evidence="2">Liver</tissue>
    </source>
</reference>
<organism evidence="2 3">
    <name type="scientific">Pleurodeles waltl</name>
    <name type="common">Iberian ribbed newt</name>
    <dbReference type="NCBI Taxonomy" id="8319"/>
    <lineage>
        <taxon>Eukaryota</taxon>
        <taxon>Metazoa</taxon>
        <taxon>Chordata</taxon>
        <taxon>Craniata</taxon>
        <taxon>Vertebrata</taxon>
        <taxon>Euteleostomi</taxon>
        <taxon>Amphibia</taxon>
        <taxon>Batrachia</taxon>
        <taxon>Caudata</taxon>
        <taxon>Salamandroidea</taxon>
        <taxon>Salamandridae</taxon>
        <taxon>Pleurodelinae</taxon>
        <taxon>Pleurodeles</taxon>
    </lineage>
</organism>
<comment type="caution">
    <text evidence="2">The sequence shown here is derived from an EMBL/GenBank/DDBJ whole genome shotgun (WGS) entry which is preliminary data.</text>
</comment>
<dbReference type="AlphaFoldDB" id="A0AAV7W777"/>
<dbReference type="EMBL" id="JANPWB010000002">
    <property type="protein sequence ID" value="KAJ1208692.1"/>
    <property type="molecule type" value="Genomic_DNA"/>
</dbReference>
<gene>
    <name evidence="2" type="ORF">NDU88_004075</name>
</gene>
<evidence type="ECO:0000313" key="3">
    <source>
        <dbReference type="Proteomes" id="UP001066276"/>
    </source>
</evidence>
<name>A0AAV7W777_PLEWA</name>
<keyword evidence="3" id="KW-1185">Reference proteome</keyword>
<sequence>MSPVVYRGARHFYRSREPAALPVGGSLEADIKMREEECPASVAAYPHASRHLILCWWSRPRCSERSRGSEASEVTSYGGWASHFRPRSDAPPEASSNPRPIASRTSYLAGEICCFPGLRVSQFQEAAGRLPKARVAPGVAEI</sequence>
<evidence type="ECO:0000256" key="1">
    <source>
        <dbReference type="SAM" id="MobiDB-lite"/>
    </source>
</evidence>
<accession>A0AAV7W777</accession>
<evidence type="ECO:0000313" key="2">
    <source>
        <dbReference type="EMBL" id="KAJ1208692.1"/>
    </source>
</evidence>
<feature type="region of interest" description="Disordered" evidence="1">
    <location>
        <begin position="66"/>
        <end position="101"/>
    </location>
</feature>
<proteinExistence type="predicted"/>
<protein>
    <submittedName>
        <fullName evidence="2">Uncharacterized protein</fullName>
    </submittedName>
</protein>